<dbReference type="Pfam" id="PF19991">
    <property type="entry name" value="HMA_2"/>
    <property type="match status" value="1"/>
</dbReference>
<evidence type="ECO:0000313" key="3">
    <source>
        <dbReference type="Proteomes" id="UP000183940"/>
    </source>
</evidence>
<feature type="region of interest" description="Disordered" evidence="1">
    <location>
        <begin position="84"/>
        <end position="108"/>
    </location>
</feature>
<dbReference type="STRING" id="1925591.BI308_20585"/>
<name>A0A1L9QLZ0_9CYAN</name>
<reference evidence="2" key="1">
    <citation type="submission" date="2016-10" db="EMBL/GenBank/DDBJ databases">
        <title>CRISPR-Cas defence system in Roseofilum reptotaenium: evidence of a bacteriophage-cyanobacterium arms race in the coral black band disease.</title>
        <authorList>
            <person name="Buerger P."/>
            <person name="Wood-Charlson E.M."/>
            <person name="Weynberg K.D."/>
            <person name="Willis B."/>
            <person name="Van Oppen M.J."/>
        </authorList>
    </citation>
    <scope>NUCLEOTIDE SEQUENCE [LARGE SCALE GENOMIC DNA]</scope>
    <source>
        <strain evidence="2">AO1-A</strain>
    </source>
</reference>
<evidence type="ECO:0008006" key="4">
    <source>
        <dbReference type="Google" id="ProtNLM"/>
    </source>
</evidence>
<sequence length="203" mass="22150">MTDAASPSEVSPATVAQNTQPPSEFTSQLGQWLENTGEIAAILPVVTGLLVTSRLQLRGAQALLVNLTIAALVRQAIQQIKKQAKPGSENGQQALSASEEQSNQEEEDYKIVHSVPGRIRLRIPRLMNDMLYAKRLEKLLSAESKVKHVRINPAAASLIIQYDGEGMSELELGMYLLNILDQANSTNLDGQSDQDSESEGDRQ</sequence>
<gene>
    <name evidence="2" type="ORF">BI308_20585</name>
</gene>
<feature type="compositionally biased region" description="Low complexity" evidence="1">
    <location>
        <begin position="92"/>
        <end position="101"/>
    </location>
</feature>
<accession>A0A1L9QLZ0</accession>
<dbReference type="AlphaFoldDB" id="A0A1L9QLZ0"/>
<proteinExistence type="predicted"/>
<organism evidence="2 3">
    <name type="scientific">Roseofilum reptotaenium AO1-A</name>
    <dbReference type="NCBI Taxonomy" id="1925591"/>
    <lineage>
        <taxon>Bacteria</taxon>
        <taxon>Bacillati</taxon>
        <taxon>Cyanobacteriota</taxon>
        <taxon>Cyanophyceae</taxon>
        <taxon>Desertifilales</taxon>
        <taxon>Desertifilaceae</taxon>
        <taxon>Roseofilum</taxon>
    </lineage>
</organism>
<comment type="caution">
    <text evidence="2">The sequence shown here is derived from an EMBL/GenBank/DDBJ whole genome shotgun (WGS) entry which is preliminary data.</text>
</comment>
<protein>
    <recommendedName>
        <fullName evidence="4">Metal ABC transporter ATPase</fullName>
    </recommendedName>
</protein>
<feature type="region of interest" description="Disordered" evidence="1">
    <location>
        <begin position="1"/>
        <end position="27"/>
    </location>
</feature>
<evidence type="ECO:0000256" key="1">
    <source>
        <dbReference type="SAM" id="MobiDB-lite"/>
    </source>
</evidence>
<dbReference type="Proteomes" id="UP000183940">
    <property type="component" value="Unassembled WGS sequence"/>
</dbReference>
<feature type="compositionally biased region" description="Polar residues" evidence="1">
    <location>
        <begin position="8"/>
        <end position="27"/>
    </location>
</feature>
<evidence type="ECO:0000313" key="2">
    <source>
        <dbReference type="EMBL" id="OJJ20697.1"/>
    </source>
</evidence>
<dbReference type="EMBL" id="MLAW01000047">
    <property type="protein sequence ID" value="OJJ20697.1"/>
    <property type="molecule type" value="Genomic_DNA"/>
</dbReference>
<keyword evidence="3" id="KW-1185">Reference proteome</keyword>